<feature type="compositionally biased region" description="Basic and acidic residues" evidence="1">
    <location>
        <begin position="1"/>
        <end position="10"/>
    </location>
</feature>
<reference evidence="2" key="1">
    <citation type="journal article" date="2020" name="G3 (Bethesda)">
        <title>High-Quality Assemblies for Three Invasive Social Wasps from the &lt;i&gt;Vespula&lt;/i&gt; Genus.</title>
        <authorList>
            <person name="Harrop T.W.R."/>
            <person name="Guhlin J."/>
            <person name="McLaughlin G.M."/>
            <person name="Permina E."/>
            <person name="Stockwell P."/>
            <person name="Gilligan J."/>
            <person name="Le Lec M.F."/>
            <person name="Gruber M.A.M."/>
            <person name="Quinn O."/>
            <person name="Lovegrove M."/>
            <person name="Duncan E.J."/>
            <person name="Remnant E.J."/>
            <person name="Van Eeckhoven J."/>
            <person name="Graham B."/>
            <person name="Knapp R.A."/>
            <person name="Langford K.W."/>
            <person name="Kronenberg Z."/>
            <person name="Press M.O."/>
            <person name="Eacker S.M."/>
            <person name="Wilson-Rankin E.E."/>
            <person name="Purcell J."/>
            <person name="Lester P.J."/>
            <person name="Dearden P.K."/>
        </authorList>
    </citation>
    <scope>NUCLEOTIDE SEQUENCE</scope>
    <source>
        <strain evidence="2">Marl-1</strain>
    </source>
</reference>
<dbReference type="EMBL" id="JACSEA010000004">
    <property type="protein sequence ID" value="KAF7402816.1"/>
    <property type="molecule type" value="Genomic_DNA"/>
</dbReference>
<proteinExistence type="predicted"/>
<evidence type="ECO:0000313" key="3">
    <source>
        <dbReference type="Proteomes" id="UP000614350"/>
    </source>
</evidence>
<evidence type="ECO:0000256" key="1">
    <source>
        <dbReference type="SAM" id="MobiDB-lite"/>
    </source>
</evidence>
<accession>A0A834K9U9</accession>
<dbReference type="AlphaFoldDB" id="A0A834K9U9"/>
<gene>
    <name evidence="2" type="ORF">HZH66_005083</name>
</gene>
<evidence type="ECO:0000313" key="2">
    <source>
        <dbReference type="EMBL" id="KAF7402816.1"/>
    </source>
</evidence>
<name>A0A834K9U9_VESVU</name>
<comment type="caution">
    <text evidence="2">The sequence shown here is derived from an EMBL/GenBank/DDBJ whole genome shotgun (WGS) entry which is preliminary data.</text>
</comment>
<feature type="compositionally biased region" description="Low complexity" evidence="1">
    <location>
        <begin position="11"/>
        <end position="22"/>
    </location>
</feature>
<dbReference type="Proteomes" id="UP000614350">
    <property type="component" value="Unassembled WGS sequence"/>
</dbReference>
<sequence>MKRIKKELQQRQRQQQQQQLRGQLQFGMTMQVPHPMSNLSVAPTRDISVQPANHTPHLILLMRPAFKSKTFSQRPYHQSEIVSHQIYFAKFDLTSCVQKEQYFFLINL</sequence>
<keyword evidence="3" id="KW-1185">Reference proteome</keyword>
<feature type="region of interest" description="Disordered" evidence="1">
    <location>
        <begin position="1"/>
        <end position="22"/>
    </location>
</feature>
<organism evidence="2 3">
    <name type="scientific">Vespula vulgaris</name>
    <name type="common">Yellow jacket</name>
    <name type="synonym">Wasp</name>
    <dbReference type="NCBI Taxonomy" id="7454"/>
    <lineage>
        <taxon>Eukaryota</taxon>
        <taxon>Metazoa</taxon>
        <taxon>Ecdysozoa</taxon>
        <taxon>Arthropoda</taxon>
        <taxon>Hexapoda</taxon>
        <taxon>Insecta</taxon>
        <taxon>Pterygota</taxon>
        <taxon>Neoptera</taxon>
        <taxon>Endopterygota</taxon>
        <taxon>Hymenoptera</taxon>
        <taxon>Apocrita</taxon>
        <taxon>Aculeata</taxon>
        <taxon>Vespoidea</taxon>
        <taxon>Vespidae</taxon>
        <taxon>Vespinae</taxon>
        <taxon>Vespula</taxon>
    </lineage>
</organism>
<protein>
    <submittedName>
        <fullName evidence="2">Uncharacterized protein</fullName>
    </submittedName>
</protein>